<organism evidence="2 3">
    <name type="scientific">Donghicola tyrosinivorans</name>
    <dbReference type="NCBI Taxonomy" id="1652492"/>
    <lineage>
        <taxon>Bacteria</taxon>
        <taxon>Pseudomonadati</taxon>
        <taxon>Pseudomonadota</taxon>
        <taxon>Alphaproteobacteria</taxon>
        <taxon>Rhodobacterales</taxon>
        <taxon>Roseobacteraceae</taxon>
        <taxon>Donghicola</taxon>
    </lineage>
</organism>
<dbReference type="InterPro" id="IPR038694">
    <property type="entry name" value="DUF427_sf"/>
</dbReference>
<evidence type="ECO:0000259" key="1">
    <source>
        <dbReference type="Pfam" id="PF04248"/>
    </source>
</evidence>
<dbReference type="RefSeq" id="WP_106262313.1">
    <property type="nucleotide sequence ID" value="NZ_PVTQ01000001.1"/>
</dbReference>
<dbReference type="EMBL" id="PVTQ01000001">
    <property type="protein sequence ID" value="PRY94033.1"/>
    <property type="molecule type" value="Genomic_DNA"/>
</dbReference>
<accession>A0A2T0X507</accession>
<evidence type="ECO:0000313" key="3">
    <source>
        <dbReference type="Proteomes" id="UP000238392"/>
    </source>
</evidence>
<reference evidence="2 3" key="1">
    <citation type="submission" date="2018-03" db="EMBL/GenBank/DDBJ databases">
        <title>Genomic Encyclopedia of Archaeal and Bacterial Type Strains, Phase II (KMG-II): from individual species to whole genera.</title>
        <authorList>
            <person name="Goeker M."/>
        </authorList>
    </citation>
    <scope>NUCLEOTIDE SEQUENCE [LARGE SCALE GENOMIC DNA]</scope>
    <source>
        <strain evidence="2 3">DSM 100212</strain>
    </source>
</reference>
<sequence length="114" mass="12511">MSEQIKVHANAGTYVVRAGGAVLGESQNTLELVEGDHTPVIYFPREDIAMAFLDVSDQRTSCPFKGDAQYYNIVTKSTTIKNAGWSYEDPKPGLEKIKGYLAFHTSGQVAVEQL</sequence>
<dbReference type="PANTHER" id="PTHR34310">
    <property type="entry name" value="DUF427 DOMAIN PROTEIN (AFU_ORTHOLOGUE AFUA_3G02220)"/>
    <property type="match status" value="1"/>
</dbReference>
<dbReference type="PANTHER" id="PTHR34310:SF9">
    <property type="entry name" value="BLR5716 PROTEIN"/>
    <property type="match status" value="1"/>
</dbReference>
<dbReference type="AlphaFoldDB" id="A0A2T0X507"/>
<protein>
    <submittedName>
        <fullName evidence="2">Uncharacterized protein (DUF427 family)</fullName>
    </submittedName>
</protein>
<dbReference type="Pfam" id="PF04248">
    <property type="entry name" value="NTP_transf_9"/>
    <property type="match status" value="1"/>
</dbReference>
<evidence type="ECO:0000313" key="2">
    <source>
        <dbReference type="EMBL" id="PRY94033.1"/>
    </source>
</evidence>
<dbReference type="Gene3D" id="2.170.150.40">
    <property type="entry name" value="Domain of unknown function (DUF427)"/>
    <property type="match status" value="1"/>
</dbReference>
<dbReference type="OrthoDB" id="9815163at2"/>
<feature type="domain" description="DUF427" evidence="1">
    <location>
        <begin position="16"/>
        <end position="104"/>
    </location>
</feature>
<dbReference type="Proteomes" id="UP000238392">
    <property type="component" value="Unassembled WGS sequence"/>
</dbReference>
<keyword evidence="3" id="KW-1185">Reference proteome</keyword>
<comment type="caution">
    <text evidence="2">The sequence shown here is derived from an EMBL/GenBank/DDBJ whole genome shotgun (WGS) entry which is preliminary data.</text>
</comment>
<name>A0A2T0X507_9RHOB</name>
<gene>
    <name evidence="2" type="ORF">CLV74_101163</name>
</gene>
<dbReference type="InterPro" id="IPR007361">
    <property type="entry name" value="DUF427"/>
</dbReference>
<proteinExistence type="predicted"/>